<keyword evidence="3" id="KW-1185">Reference proteome</keyword>
<accession>A0ABQ9GSM0</accession>
<dbReference type="EMBL" id="JARBHB010000009">
    <property type="protein sequence ID" value="KAJ8875036.1"/>
    <property type="molecule type" value="Genomic_DNA"/>
</dbReference>
<dbReference type="Proteomes" id="UP001159363">
    <property type="component" value="Chromosome 8"/>
</dbReference>
<evidence type="ECO:0000313" key="3">
    <source>
        <dbReference type="Proteomes" id="UP001159363"/>
    </source>
</evidence>
<organism evidence="2 3">
    <name type="scientific">Dryococelus australis</name>
    <dbReference type="NCBI Taxonomy" id="614101"/>
    <lineage>
        <taxon>Eukaryota</taxon>
        <taxon>Metazoa</taxon>
        <taxon>Ecdysozoa</taxon>
        <taxon>Arthropoda</taxon>
        <taxon>Hexapoda</taxon>
        <taxon>Insecta</taxon>
        <taxon>Pterygota</taxon>
        <taxon>Neoptera</taxon>
        <taxon>Polyneoptera</taxon>
        <taxon>Phasmatodea</taxon>
        <taxon>Verophasmatodea</taxon>
        <taxon>Anareolatae</taxon>
        <taxon>Phasmatidae</taxon>
        <taxon>Eurycanthinae</taxon>
        <taxon>Dryococelus</taxon>
    </lineage>
</organism>
<evidence type="ECO:0000313" key="2">
    <source>
        <dbReference type="EMBL" id="KAJ8875036.1"/>
    </source>
</evidence>
<gene>
    <name evidence="2" type="ORF">PR048_022926</name>
</gene>
<proteinExistence type="predicted"/>
<feature type="region of interest" description="Disordered" evidence="1">
    <location>
        <begin position="1"/>
        <end position="29"/>
    </location>
</feature>
<name>A0ABQ9GSM0_9NEOP</name>
<comment type="caution">
    <text evidence="2">The sequence shown here is derived from an EMBL/GenBank/DDBJ whole genome shotgun (WGS) entry which is preliminary data.</text>
</comment>
<protein>
    <submittedName>
        <fullName evidence="2">Uncharacterized protein</fullName>
    </submittedName>
</protein>
<reference evidence="2 3" key="1">
    <citation type="submission" date="2023-02" db="EMBL/GenBank/DDBJ databases">
        <title>LHISI_Scaffold_Assembly.</title>
        <authorList>
            <person name="Stuart O.P."/>
            <person name="Cleave R."/>
            <person name="Magrath M.J.L."/>
            <person name="Mikheyev A.S."/>
        </authorList>
    </citation>
    <scope>NUCLEOTIDE SEQUENCE [LARGE SCALE GENOMIC DNA]</scope>
    <source>
        <strain evidence="2">Daus_M_001</strain>
        <tissue evidence="2">Leg muscle</tissue>
    </source>
</reference>
<evidence type="ECO:0000256" key="1">
    <source>
        <dbReference type="SAM" id="MobiDB-lite"/>
    </source>
</evidence>
<sequence length="239" mass="26764">MEEARAVGQTGSRLLKNSAKDRGPCCGRQRIPLRHRKRPHTYKRSRMFLAAHHSKLLPGLTSKRLSSRSPTLAATCYSPSHQLPVTRGGWAISLLASYNGEPGSIPGQELCRTMLLIGWFSRGSPVFPALSFRRCSILTSITLIGSQDLAVKSRQNLFTHSRLLQENGSSFRLLRATCPVSNALAVDETFTRHKRNREQTILSTPNKCSAKTYDSRAQRSYTGVILVYSERNAEQDRTY</sequence>